<evidence type="ECO:0000313" key="3">
    <source>
        <dbReference type="Proteomes" id="UP000001868"/>
    </source>
</evidence>
<dbReference type="SUPFAM" id="SSF89796">
    <property type="entry name" value="CoA-transferase family III (CaiB/BaiF)"/>
    <property type="match status" value="1"/>
</dbReference>
<dbReference type="HOGENOM" id="CLU_033975_0_0_5"/>
<dbReference type="Gene3D" id="3.30.1540.10">
    <property type="entry name" value="formyl-coa transferase, domain 3"/>
    <property type="match status" value="1"/>
</dbReference>
<dbReference type="OrthoDB" id="7488526at2"/>
<dbReference type="STRING" id="450851.PHZ_c2534"/>
<gene>
    <name evidence="2" type="ordered locus">PHZ_c2534</name>
</gene>
<protein>
    <submittedName>
        <fullName evidence="2">Acyl-CoA transferase/carnitine dehydratase</fullName>
    </submittedName>
</protein>
<accession>B4RGN7</accession>
<keyword evidence="3" id="KW-1185">Reference proteome</keyword>
<dbReference type="Proteomes" id="UP000001868">
    <property type="component" value="Chromosome"/>
</dbReference>
<dbReference type="Pfam" id="PF02515">
    <property type="entry name" value="CoA_transf_3"/>
    <property type="match status" value="1"/>
</dbReference>
<dbReference type="PANTHER" id="PTHR48207:SF3">
    <property type="entry name" value="SUCCINATE--HYDROXYMETHYLGLUTARATE COA-TRANSFERASE"/>
    <property type="match status" value="1"/>
</dbReference>
<dbReference type="GO" id="GO:0008410">
    <property type="term" value="F:CoA-transferase activity"/>
    <property type="evidence" value="ECO:0007669"/>
    <property type="project" value="TreeGrafter"/>
</dbReference>
<evidence type="ECO:0000313" key="2">
    <source>
        <dbReference type="EMBL" id="ACG78943.1"/>
    </source>
</evidence>
<keyword evidence="1 2" id="KW-0808">Transferase</keyword>
<sequence length="390" mass="42102">MGMPLEGVRVLDLTRVIAGPLCTQMLAELGADVVKVENPEGGDEMRVIGRNKLLRDGVPVEGQTTDFISANRGKRSVTLDLRTAEGQDLVRRLAARCDVFVENYKVGDLARYGLDYESLRQLNPGLVYCSITGYGQTGPMARQPGYDSVFQAMTGMMSLCGEPDGEPQRNAAPLVDHATGQAALAAILAALWHRRVNGGPGQHIDIALFDVGVSALTVRTQEYLVTGASPSRAGNRVKGAAPARLVETRDGRMTLSAFREADFRKLCDVLGRPDLSRDPRFETNALRAANEAELDAELNRLFAAESTAAWVARLQAANIVCAPLYSVGEALECDHAKARGVVCDMIRPDGQGIRHVATPMRFSETPIGPAKAPPDLGEHTDEVLREWLGA</sequence>
<name>B4RGN7_PHEZH</name>
<reference evidence="2 3" key="1">
    <citation type="journal article" date="2008" name="BMC Genomics">
        <title>Complete genome of Phenylobacterium zucineum - a novel facultative intracellular bacterium isolated from human erythroleukemia cell line K562.</title>
        <authorList>
            <person name="Luo Y."/>
            <person name="Xu X."/>
            <person name="Ding Z."/>
            <person name="Liu Z."/>
            <person name="Zhang B."/>
            <person name="Yan Z."/>
            <person name="Sun J."/>
            <person name="Hu S."/>
            <person name="Hu X."/>
        </authorList>
    </citation>
    <scope>NUCLEOTIDE SEQUENCE [LARGE SCALE GENOMIC DNA]</scope>
    <source>
        <strain evidence="2 3">HLK1</strain>
    </source>
</reference>
<evidence type="ECO:0000256" key="1">
    <source>
        <dbReference type="ARBA" id="ARBA00022679"/>
    </source>
</evidence>
<dbReference type="Gene3D" id="3.40.50.10540">
    <property type="entry name" value="Crotonobetainyl-coa:carnitine coa-transferase, domain 1"/>
    <property type="match status" value="1"/>
</dbReference>
<dbReference type="InterPro" id="IPR050483">
    <property type="entry name" value="CoA-transferase_III_domain"/>
</dbReference>
<dbReference type="InterPro" id="IPR023606">
    <property type="entry name" value="CoA-Trfase_III_dom_1_sf"/>
</dbReference>
<proteinExistence type="predicted"/>
<dbReference type="AlphaFoldDB" id="B4RGN7"/>
<dbReference type="InterPro" id="IPR044855">
    <property type="entry name" value="CoA-Trfase_III_dom3_sf"/>
</dbReference>
<dbReference type="KEGG" id="pzu:PHZ_c2534"/>
<dbReference type="InterPro" id="IPR003673">
    <property type="entry name" value="CoA-Trfase_fam_III"/>
</dbReference>
<dbReference type="PANTHER" id="PTHR48207">
    <property type="entry name" value="SUCCINATE--HYDROXYMETHYLGLUTARATE COA-TRANSFERASE"/>
    <property type="match status" value="1"/>
</dbReference>
<organism evidence="2 3">
    <name type="scientific">Phenylobacterium zucineum (strain HLK1)</name>
    <dbReference type="NCBI Taxonomy" id="450851"/>
    <lineage>
        <taxon>Bacteria</taxon>
        <taxon>Pseudomonadati</taxon>
        <taxon>Pseudomonadota</taxon>
        <taxon>Alphaproteobacteria</taxon>
        <taxon>Caulobacterales</taxon>
        <taxon>Caulobacteraceae</taxon>
        <taxon>Phenylobacterium</taxon>
    </lineage>
</organism>
<dbReference type="eggNOG" id="COG1804">
    <property type="taxonomic scope" value="Bacteria"/>
</dbReference>
<dbReference type="EMBL" id="CP000747">
    <property type="protein sequence ID" value="ACG78943.1"/>
    <property type="molecule type" value="Genomic_DNA"/>
</dbReference>